<sequence length="110" mass="12541">MDMWLNKGQSLSSITFLFINPTSLRNISLNFPFLLAKIQLNLQPPHLCLLVQYIQLNFVLDIVVSLVLNYKQAMAKQILTNGVGEILKLITTKAIDEIKLVKGMKQRRKS</sequence>
<organism evidence="2 3">
    <name type="scientific">Stephania japonica</name>
    <dbReference type="NCBI Taxonomy" id="461633"/>
    <lineage>
        <taxon>Eukaryota</taxon>
        <taxon>Viridiplantae</taxon>
        <taxon>Streptophyta</taxon>
        <taxon>Embryophyta</taxon>
        <taxon>Tracheophyta</taxon>
        <taxon>Spermatophyta</taxon>
        <taxon>Magnoliopsida</taxon>
        <taxon>Ranunculales</taxon>
        <taxon>Menispermaceae</taxon>
        <taxon>Menispermoideae</taxon>
        <taxon>Cissampelideae</taxon>
        <taxon>Stephania</taxon>
    </lineage>
</organism>
<keyword evidence="3" id="KW-1185">Reference proteome</keyword>
<name>A0AAP0F0H2_9MAGN</name>
<keyword evidence="1" id="KW-0472">Membrane</keyword>
<accession>A0AAP0F0H2</accession>
<evidence type="ECO:0000256" key="1">
    <source>
        <dbReference type="SAM" id="Phobius"/>
    </source>
</evidence>
<evidence type="ECO:0000313" key="2">
    <source>
        <dbReference type="EMBL" id="KAK9103071.1"/>
    </source>
</evidence>
<dbReference type="AlphaFoldDB" id="A0AAP0F0H2"/>
<gene>
    <name evidence="2" type="ORF">Sjap_020325</name>
</gene>
<keyword evidence="1" id="KW-0812">Transmembrane</keyword>
<reference evidence="2 3" key="1">
    <citation type="submission" date="2024-01" db="EMBL/GenBank/DDBJ databases">
        <title>Genome assemblies of Stephania.</title>
        <authorList>
            <person name="Yang L."/>
        </authorList>
    </citation>
    <scope>NUCLEOTIDE SEQUENCE [LARGE SCALE GENOMIC DNA]</scope>
    <source>
        <strain evidence="2">QJT</strain>
        <tissue evidence="2">Leaf</tissue>
    </source>
</reference>
<evidence type="ECO:0000313" key="3">
    <source>
        <dbReference type="Proteomes" id="UP001417504"/>
    </source>
</evidence>
<feature type="transmembrane region" description="Helical" evidence="1">
    <location>
        <begin position="50"/>
        <end position="70"/>
    </location>
</feature>
<dbReference type="EMBL" id="JBBNAE010000008">
    <property type="protein sequence ID" value="KAK9103071.1"/>
    <property type="molecule type" value="Genomic_DNA"/>
</dbReference>
<dbReference type="Proteomes" id="UP001417504">
    <property type="component" value="Unassembled WGS sequence"/>
</dbReference>
<comment type="caution">
    <text evidence="2">The sequence shown here is derived from an EMBL/GenBank/DDBJ whole genome shotgun (WGS) entry which is preliminary data.</text>
</comment>
<proteinExistence type="predicted"/>
<keyword evidence="1" id="KW-1133">Transmembrane helix</keyword>
<protein>
    <submittedName>
        <fullName evidence="2">Uncharacterized protein</fullName>
    </submittedName>
</protein>